<dbReference type="Proteomes" id="UP000318582">
    <property type="component" value="Unassembled WGS sequence"/>
</dbReference>
<evidence type="ECO:0000313" key="14">
    <source>
        <dbReference type="Proteomes" id="UP000318582"/>
    </source>
</evidence>
<dbReference type="STRING" id="109895.A0A507EGR4"/>
<keyword evidence="4 10" id="KW-0812">Transmembrane</keyword>
<feature type="transmembrane region" description="Helical" evidence="10">
    <location>
        <begin position="212"/>
        <end position="237"/>
    </location>
</feature>
<evidence type="ECO:0000256" key="1">
    <source>
        <dbReference type="ARBA" id="ARBA00004389"/>
    </source>
</evidence>
<evidence type="ECO:0000256" key="7">
    <source>
        <dbReference type="ARBA" id="ARBA00022989"/>
    </source>
</evidence>
<evidence type="ECO:0000256" key="2">
    <source>
        <dbReference type="ARBA" id="ARBA00008203"/>
    </source>
</evidence>
<reference evidence="13 14" key="1">
    <citation type="journal article" date="2019" name="Sci. Rep.">
        <title>Comparative genomics of chytrid fungi reveal insights into the obligate biotrophic and pathogenic lifestyle of Synchytrium endobioticum.</title>
        <authorList>
            <person name="van de Vossenberg B.T.L.H."/>
            <person name="Warris S."/>
            <person name="Nguyen H.D.T."/>
            <person name="van Gent-Pelzer M.P.E."/>
            <person name="Joly D.L."/>
            <person name="van de Geest H.C."/>
            <person name="Bonants P.J.M."/>
            <person name="Smith D.S."/>
            <person name="Levesque C.A."/>
            <person name="van der Lee T.A.J."/>
        </authorList>
    </citation>
    <scope>NUCLEOTIDE SEQUENCE [LARGE SCALE GENOMIC DNA]</scope>
    <source>
        <strain evidence="13 14">CBS 809.83</strain>
    </source>
</reference>
<comment type="subcellular location">
    <subcellularLocation>
        <location evidence="1">Endoplasmic reticulum membrane</location>
        <topology evidence="1">Single-pass membrane protein</topology>
    </subcellularLocation>
</comment>
<feature type="signal peptide" evidence="11">
    <location>
        <begin position="1"/>
        <end position="19"/>
    </location>
</feature>
<feature type="domain" description="V-type proton ATPase subunit S1/VOA1 transmembrane" evidence="12">
    <location>
        <begin position="214"/>
        <end position="250"/>
    </location>
</feature>
<evidence type="ECO:0000256" key="9">
    <source>
        <dbReference type="ARBA" id="ARBA00023316"/>
    </source>
</evidence>
<comment type="caution">
    <text evidence="13">The sequence shown here is derived from an EMBL/GenBank/DDBJ whole genome shotgun (WGS) entry which is preliminary data.</text>
</comment>
<evidence type="ECO:0000256" key="10">
    <source>
        <dbReference type="SAM" id="Phobius"/>
    </source>
</evidence>
<gene>
    <name evidence="13" type="ORF">PhCBS80983_g00464</name>
</gene>
<evidence type="ECO:0000256" key="3">
    <source>
        <dbReference type="ARBA" id="ARBA00022089"/>
    </source>
</evidence>
<dbReference type="InterPro" id="IPR046756">
    <property type="entry name" value="VAS1/VOA1_TM"/>
</dbReference>
<evidence type="ECO:0000256" key="6">
    <source>
        <dbReference type="ARBA" id="ARBA00022824"/>
    </source>
</evidence>
<keyword evidence="5 11" id="KW-0732">Signal</keyword>
<evidence type="ECO:0000256" key="4">
    <source>
        <dbReference type="ARBA" id="ARBA00022692"/>
    </source>
</evidence>
<keyword evidence="8 10" id="KW-0472">Membrane</keyword>
<dbReference type="AlphaFoldDB" id="A0A507EGR4"/>
<keyword evidence="9" id="KW-0961">Cell wall biogenesis/degradation</keyword>
<name>A0A507EGR4_9FUNG</name>
<protein>
    <recommendedName>
        <fullName evidence="3">Protein BIG1</fullName>
    </recommendedName>
</protein>
<organism evidence="13 14">
    <name type="scientific">Powellomyces hirtus</name>
    <dbReference type="NCBI Taxonomy" id="109895"/>
    <lineage>
        <taxon>Eukaryota</taxon>
        <taxon>Fungi</taxon>
        <taxon>Fungi incertae sedis</taxon>
        <taxon>Chytridiomycota</taxon>
        <taxon>Chytridiomycota incertae sedis</taxon>
        <taxon>Chytridiomycetes</taxon>
        <taxon>Spizellomycetales</taxon>
        <taxon>Powellomycetaceae</taxon>
        <taxon>Powellomyces</taxon>
    </lineage>
</organism>
<keyword evidence="7 10" id="KW-1133">Transmembrane helix</keyword>
<comment type="similarity">
    <text evidence="2">Belongs to the BIG1 family.</text>
</comment>
<evidence type="ECO:0000259" key="12">
    <source>
        <dbReference type="Pfam" id="PF20520"/>
    </source>
</evidence>
<dbReference type="PANTHER" id="PTHR28285:SF1">
    <property type="entry name" value="PROTEIN BIG1"/>
    <property type="match status" value="1"/>
</dbReference>
<evidence type="ECO:0000256" key="5">
    <source>
        <dbReference type="ARBA" id="ARBA00022729"/>
    </source>
</evidence>
<dbReference type="GO" id="GO:0071555">
    <property type="term" value="P:cell wall organization"/>
    <property type="evidence" value="ECO:0007669"/>
    <property type="project" value="UniProtKB-KW"/>
</dbReference>
<dbReference type="PANTHER" id="PTHR28285">
    <property type="entry name" value="PROTEIN BIG1"/>
    <property type="match status" value="1"/>
</dbReference>
<dbReference type="Pfam" id="PF20520">
    <property type="entry name" value="Ac45-VOA1_TM"/>
    <property type="match status" value="1"/>
</dbReference>
<sequence>MARYHIALLLAALCAQAQASATPFLLWSGKTLAIPDVSDVMSRSELRNVVTGVGCAKINVVFEQTDLHPLSFKQMHKTTSHLRRSFAESPSTAQVLFVPSASSLDDVVSGIKDACGADVTVTRLEDETSISDLIATGKPQILTIPLAPPNTKKNSADTTIARTLEAVSKAVGSDWIAMLTGVESEMHILQKRATAAAASVLPYSKRPIFQKYVFFSPGLFMCIFAMLPLVIVALLGVRILMTIQTPTRFEVKRKEK</sequence>
<dbReference type="InterPro" id="IPR037654">
    <property type="entry name" value="Big1"/>
</dbReference>
<accession>A0A507EGR4</accession>
<dbReference type="GO" id="GO:0005789">
    <property type="term" value="C:endoplasmic reticulum membrane"/>
    <property type="evidence" value="ECO:0007669"/>
    <property type="project" value="UniProtKB-SubCell"/>
</dbReference>
<keyword evidence="6" id="KW-0256">Endoplasmic reticulum</keyword>
<keyword evidence="14" id="KW-1185">Reference proteome</keyword>
<dbReference type="GO" id="GO:0009272">
    <property type="term" value="P:fungal-type cell wall biogenesis"/>
    <property type="evidence" value="ECO:0007669"/>
    <property type="project" value="TreeGrafter"/>
</dbReference>
<evidence type="ECO:0000256" key="8">
    <source>
        <dbReference type="ARBA" id="ARBA00023136"/>
    </source>
</evidence>
<evidence type="ECO:0000313" key="13">
    <source>
        <dbReference type="EMBL" id="TPX62388.1"/>
    </source>
</evidence>
<feature type="chain" id="PRO_5021404187" description="Protein BIG1" evidence="11">
    <location>
        <begin position="20"/>
        <end position="256"/>
    </location>
</feature>
<dbReference type="GO" id="GO:0006078">
    <property type="term" value="P:(1-&gt;6)-beta-D-glucan biosynthetic process"/>
    <property type="evidence" value="ECO:0007669"/>
    <property type="project" value="TreeGrafter"/>
</dbReference>
<evidence type="ECO:0000256" key="11">
    <source>
        <dbReference type="SAM" id="SignalP"/>
    </source>
</evidence>
<proteinExistence type="inferred from homology"/>
<dbReference type="EMBL" id="QEAQ01000003">
    <property type="protein sequence ID" value="TPX62388.1"/>
    <property type="molecule type" value="Genomic_DNA"/>
</dbReference>